<evidence type="ECO:0000259" key="7">
    <source>
        <dbReference type="Pfam" id="PF04355"/>
    </source>
</evidence>
<evidence type="ECO:0000256" key="2">
    <source>
        <dbReference type="ARBA" id="ARBA00023136"/>
    </source>
</evidence>
<feature type="chain" id="PRO_5045085883" description="Outer membrane protein assembly factor BamE" evidence="6">
    <location>
        <begin position="18"/>
        <end position="130"/>
    </location>
</feature>
<dbReference type="HAMAP" id="MF_00925">
    <property type="entry name" value="OM_assembly_BamE"/>
    <property type="match status" value="1"/>
</dbReference>
<dbReference type="InterPro" id="IPR037873">
    <property type="entry name" value="BamE-like"/>
</dbReference>
<comment type="similarity">
    <text evidence="4">Belongs to the BamE family.</text>
</comment>
<sequence length="130" mass="14059">MRTLLIATLLASLTACSYLTPYKLDVPQGNAITADQVAKLKLGMTRAQVRFALGTPLLVDAFHPNRWDYLYYDSKGGKVEQNKRYHVLFDGDRVIGMGGDTLPARASVADKAPKDPRATAAPEAAAPVAK</sequence>
<keyword evidence="3 4" id="KW-0998">Cell outer membrane</keyword>
<keyword evidence="4" id="KW-0449">Lipoprotein</keyword>
<name>A0ABQ5Y912_9NEIS</name>
<organism evidence="8 9">
    <name type="scientific">Chitinimonas prasina</name>
    <dbReference type="NCBI Taxonomy" id="1434937"/>
    <lineage>
        <taxon>Bacteria</taxon>
        <taxon>Pseudomonadati</taxon>
        <taxon>Pseudomonadota</taxon>
        <taxon>Betaproteobacteria</taxon>
        <taxon>Neisseriales</taxon>
        <taxon>Chitinibacteraceae</taxon>
        <taxon>Chitinimonas</taxon>
    </lineage>
</organism>
<evidence type="ECO:0000313" key="9">
    <source>
        <dbReference type="Proteomes" id="UP001156706"/>
    </source>
</evidence>
<dbReference type="Gene3D" id="3.30.1450.10">
    <property type="match status" value="1"/>
</dbReference>
<evidence type="ECO:0000256" key="4">
    <source>
        <dbReference type="HAMAP-Rule" id="MF_00925"/>
    </source>
</evidence>
<evidence type="ECO:0000256" key="6">
    <source>
        <dbReference type="SAM" id="SignalP"/>
    </source>
</evidence>
<comment type="subunit">
    <text evidence="4">Part of the Bam complex.</text>
</comment>
<accession>A0ABQ5Y912</accession>
<dbReference type="Pfam" id="PF04355">
    <property type="entry name" value="BamE"/>
    <property type="match status" value="1"/>
</dbReference>
<comment type="function">
    <text evidence="4">Part of the outer membrane protein assembly complex, which is involved in assembly and insertion of beta-barrel proteins into the outer membrane.</text>
</comment>
<dbReference type="PANTHER" id="PTHR37482:SF1">
    <property type="entry name" value="OUTER MEMBRANE PROTEIN ASSEMBLY FACTOR BAME"/>
    <property type="match status" value="1"/>
</dbReference>
<feature type="compositionally biased region" description="Low complexity" evidence="5">
    <location>
        <begin position="118"/>
        <end position="130"/>
    </location>
</feature>
<dbReference type="InterPro" id="IPR026592">
    <property type="entry name" value="BamE"/>
</dbReference>
<dbReference type="RefSeq" id="WP_284194591.1">
    <property type="nucleotide sequence ID" value="NZ_BSOG01000001.1"/>
</dbReference>
<protein>
    <recommendedName>
        <fullName evidence="4">Outer membrane protein assembly factor BamE</fullName>
    </recommendedName>
</protein>
<gene>
    <name evidence="4" type="primary">bamE</name>
    <name evidence="8" type="ORF">GCM10007907_02220</name>
</gene>
<evidence type="ECO:0000256" key="3">
    <source>
        <dbReference type="ARBA" id="ARBA00023237"/>
    </source>
</evidence>
<evidence type="ECO:0000256" key="1">
    <source>
        <dbReference type="ARBA" id="ARBA00022729"/>
    </source>
</evidence>
<dbReference type="PROSITE" id="PS51257">
    <property type="entry name" value="PROKAR_LIPOPROTEIN"/>
    <property type="match status" value="1"/>
</dbReference>
<feature type="region of interest" description="Disordered" evidence="5">
    <location>
        <begin position="106"/>
        <end position="130"/>
    </location>
</feature>
<reference evidence="9" key="1">
    <citation type="journal article" date="2019" name="Int. J. Syst. Evol. Microbiol.">
        <title>The Global Catalogue of Microorganisms (GCM) 10K type strain sequencing project: providing services to taxonomists for standard genome sequencing and annotation.</title>
        <authorList>
            <consortium name="The Broad Institute Genomics Platform"/>
            <consortium name="The Broad Institute Genome Sequencing Center for Infectious Disease"/>
            <person name="Wu L."/>
            <person name="Ma J."/>
        </authorList>
    </citation>
    <scope>NUCLEOTIDE SEQUENCE [LARGE SCALE GENOMIC DNA]</scope>
    <source>
        <strain evidence="9">NBRC 110044</strain>
    </source>
</reference>
<dbReference type="Proteomes" id="UP001156706">
    <property type="component" value="Unassembled WGS sequence"/>
</dbReference>
<comment type="caution">
    <text evidence="8">The sequence shown here is derived from an EMBL/GenBank/DDBJ whole genome shotgun (WGS) entry which is preliminary data.</text>
</comment>
<keyword evidence="9" id="KW-1185">Reference proteome</keyword>
<keyword evidence="1 4" id="KW-0732">Signal</keyword>
<evidence type="ECO:0000256" key="5">
    <source>
        <dbReference type="SAM" id="MobiDB-lite"/>
    </source>
</evidence>
<feature type="signal peptide" evidence="6">
    <location>
        <begin position="1"/>
        <end position="17"/>
    </location>
</feature>
<evidence type="ECO:0000313" key="8">
    <source>
        <dbReference type="EMBL" id="GLR11432.1"/>
    </source>
</evidence>
<feature type="domain" description="Outer membrane protein assembly factor BamE" evidence="7">
    <location>
        <begin position="29"/>
        <end position="94"/>
    </location>
</feature>
<dbReference type="EMBL" id="BSOG01000001">
    <property type="protein sequence ID" value="GLR11432.1"/>
    <property type="molecule type" value="Genomic_DNA"/>
</dbReference>
<proteinExistence type="inferred from homology"/>
<comment type="subcellular location">
    <subcellularLocation>
        <location evidence="4">Cell outer membrane</location>
        <topology evidence="4">Lipid-anchor</topology>
    </subcellularLocation>
</comment>
<keyword evidence="2 4" id="KW-0472">Membrane</keyword>
<keyword evidence="4" id="KW-0564">Palmitate</keyword>
<dbReference type="PANTHER" id="PTHR37482">
    <property type="entry name" value="OUTER MEMBRANE PROTEIN ASSEMBLY FACTOR BAME"/>
    <property type="match status" value="1"/>
</dbReference>
<dbReference type="InterPro" id="IPR007450">
    <property type="entry name" value="BamE_dom"/>
</dbReference>